<reference evidence="2" key="1">
    <citation type="journal article" date="2015" name="Nat. Genet.">
        <title>The genome and transcriptome of the zoonotic hookworm Ancylostoma ceylanicum identify infection-specific gene families.</title>
        <authorList>
            <person name="Schwarz E.M."/>
            <person name="Hu Y."/>
            <person name="Antoshechkin I."/>
            <person name="Miller M.M."/>
            <person name="Sternberg P.W."/>
            <person name="Aroian R.V."/>
        </authorList>
    </citation>
    <scope>NUCLEOTIDE SEQUENCE</scope>
    <source>
        <strain evidence="2">HY135</strain>
    </source>
</reference>
<keyword evidence="2" id="KW-1185">Reference proteome</keyword>
<proteinExistence type="predicted"/>
<dbReference type="EMBL" id="JARK01001346">
    <property type="protein sequence ID" value="EYC26243.1"/>
    <property type="molecule type" value="Genomic_DNA"/>
</dbReference>
<accession>A0A016VHJ0</accession>
<sequence>MSNIPMKDKNGKLLMSDEEQKNRWIEHFRDILNQPHPPQTYNFDDEREAIGAVDELDANTGDISVKETVAAIRSLRNKKAPGIDQELSCFTYSNTSRTTEGRWQNYGRTTHATV</sequence>
<dbReference type="Proteomes" id="UP000024635">
    <property type="component" value="Unassembled WGS sequence"/>
</dbReference>
<evidence type="ECO:0000313" key="1">
    <source>
        <dbReference type="EMBL" id="EYC26243.1"/>
    </source>
</evidence>
<dbReference type="OrthoDB" id="10067443at2759"/>
<name>A0A016VHJ0_9BILA</name>
<dbReference type="AlphaFoldDB" id="A0A016VHJ0"/>
<evidence type="ECO:0000313" key="2">
    <source>
        <dbReference type="Proteomes" id="UP000024635"/>
    </source>
</evidence>
<comment type="caution">
    <text evidence="1">The sequence shown here is derived from an EMBL/GenBank/DDBJ whole genome shotgun (WGS) entry which is preliminary data.</text>
</comment>
<protein>
    <submittedName>
        <fullName evidence="1">Uncharacterized protein</fullName>
    </submittedName>
</protein>
<organism evidence="1 2">
    <name type="scientific">Ancylostoma ceylanicum</name>
    <dbReference type="NCBI Taxonomy" id="53326"/>
    <lineage>
        <taxon>Eukaryota</taxon>
        <taxon>Metazoa</taxon>
        <taxon>Ecdysozoa</taxon>
        <taxon>Nematoda</taxon>
        <taxon>Chromadorea</taxon>
        <taxon>Rhabditida</taxon>
        <taxon>Rhabditina</taxon>
        <taxon>Rhabditomorpha</taxon>
        <taxon>Strongyloidea</taxon>
        <taxon>Ancylostomatidae</taxon>
        <taxon>Ancylostomatinae</taxon>
        <taxon>Ancylostoma</taxon>
    </lineage>
</organism>
<gene>
    <name evidence="1" type="primary">Acey_s0010.g1037</name>
    <name evidence="1" type="ORF">Y032_0010g1037</name>
</gene>